<dbReference type="EMBL" id="AAIILT010000017">
    <property type="protein sequence ID" value="ECE5911672.1"/>
    <property type="molecule type" value="Genomic_DNA"/>
</dbReference>
<dbReference type="InterPro" id="IPR029068">
    <property type="entry name" value="Glyas_Bleomycin-R_OHBP_Dase"/>
</dbReference>
<dbReference type="PROSITE" id="PS51819">
    <property type="entry name" value="VOC"/>
    <property type="match status" value="1"/>
</dbReference>
<organism evidence="2">
    <name type="scientific">Salmonella enterica I</name>
    <dbReference type="NCBI Taxonomy" id="59201"/>
    <lineage>
        <taxon>Bacteria</taxon>
        <taxon>Pseudomonadati</taxon>
        <taxon>Pseudomonadota</taxon>
        <taxon>Gammaproteobacteria</taxon>
        <taxon>Enterobacterales</taxon>
        <taxon>Enterobacteriaceae</taxon>
        <taxon>Salmonella</taxon>
    </lineage>
</organism>
<protein>
    <submittedName>
        <fullName evidence="2">VOC family protein</fullName>
    </submittedName>
</protein>
<proteinExistence type="predicted"/>
<reference evidence="2" key="1">
    <citation type="submission" date="2018-05" db="EMBL/GenBank/DDBJ databases">
        <authorList>
            <consortium name="GenomeTrakr network: Whole genome sequencing for foodborne pathogen traceback"/>
        </authorList>
    </citation>
    <scope>NUCLEOTIDE SEQUENCE</scope>
    <source>
        <strain evidence="2">FDA00001697</strain>
    </source>
</reference>
<name>A0A5Y2KRD5_SALET</name>
<dbReference type="PANTHER" id="PTHR21366">
    <property type="entry name" value="GLYOXALASE FAMILY PROTEIN"/>
    <property type="match status" value="1"/>
</dbReference>
<dbReference type="Gene3D" id="3.10.180.10">
    <property type="entry name" value="2,3-Dihydroxybiphenyl 1,2-Dioxygenase, domain 1"/>
    <property type="match status" value="1"/>
</dbReference>
<gene>
    <name evidence="2" type="ORF">AH079_19275</name>
</gene>
<evidence type="ECO:0000313" key="2">
    <source>
        <dbReference type="EMBL" id="ECE5911672.1"/>
    </source>
</evidence>
<dbReference type="InterPro" id="IPR004360">
    <property type="entry name" value="Glyas_Fos-R_dOase_dom"/>
</dbReference>
<dbReference type="InterPro" id="IPR037523">
    <property type="entry name" value="VOC_core"/>
</dbReference>
<feature type="domain" description="VOC" evidence="1">
    <location>
        <begin position="23"/>
        <end position="143"/>
    </location>
</feature>
<comment type="caution">
    <text evidence="2">The sequence shown here is derived from an EMBL/GenBank/DDBJ whole genome shotgun (WGS) entry which is preliminary data.</text>
</comment>
<evidence type="ECO:0000259" key="1">
    <source>
        <dbReference type="PROSITE" id="PS51819"/>
    </source>
</evidence>
<dbReference type="PANTHER" id="PTHR21366:SF14">
    <property type="entry name" value="GLYOXALASE DOMAIN-CONTAINING PROTEIN 5"/>
    <property type="match status" value="1"/>
</dbReference>
<dbReference type="CDD" id="cd07253">
    <property type="entry name" value="GLOD5"/>
    <property type="match status" value="1"/>
</dbReference>
<dbReference type="SUPFAM" id="SSF54593">
    <property type="entry name" value="Glyoxalase/Bleomycin resistance protein/Dihydroxybiphenyl dioxygenase"/>
    <property type="match status" value="1"/>
</dbReference>
<sequence>MLFFNVASPKYKHHESIQMIIDRIDHLVLTVSDISTTIRFYEEVLGFSAVTFKQNRKALIFGAQKINLHQQEMEFEPKASRPTPGSADLCFITSTSINDVVSEILQAGIPIVEGPVERTGATGEIMSIYIRDPDGNLIEISQYV</sequence>
<accession>A0A5Y2KRD5</accession>
<dbReference type="Pfam" id="PF00903">
    <property type="entry name" value="Glyoxalase"/>
    <property type="match status" value="1"/>
</dbReference>
<dbReference type="AlphaFoldDB" id="A0A5Y2KRD5"/>
<dbReference type="InterPro" id="IPR050383">
    <property type="entry name" value="GlyoxalaseI/FosfomycinResist"/>
</dbReference>